<dbReference type="GeneID" id="27363866"/>
<accession>A0A0D2DJI7</accession>
<protein>
    <submittedName>
        <fullName evidence="1">Uncharacterized protein</fullName>
    </submittedName>
</protein>
<dbReference type="VEuPathDB" id="FungiDB:PV06_11792"/>
<dbReference type="OrthoDB" id="4364447at2759"/>
<dbReference type="STRING" id="215243.A0A0D2DJI7"/>
<organism evidence="1 2">
    <name type="scientific">Exophiala oligosperma</name>
    <dbReference type="NCBI Taxonomy" id="215243"/>
    <lineage>
        <taxon>Eukaryota</taxon>
        <taxon>Fungi</taxon>
        <taxon>Dikarya</taxon>
        <taxon>Ascomycota</taxon>
        <taxon>Pezizomycotina</taxon>
        <taxon>Eurotiomycetes</taxon>
        <taxon>Chaetothyriomycetidae</taxon>
        <taxon>Chaetothyriales</taxon>
        <taxon>Herpotrichiellaceae</taxon>
        <taxon>Exophiala</taxon>
    </lineage>
</organism>
<name>A0A0D2DJI7_9EURO</name>
<dbReference type="HOGENOM" id="CLU_176464_0_0_1"/>
<sequence>MRLDIAGHHDVNLQDYCDWLKSRVKNESYKHEYQKAADFLLEKAFDLDLVYEDQNPGFLVEQGEIEEGIARRFVKDIPLWVKRCRLHET</sequence>
<dbReference type="RefSeq" id="XP_016256105.1">
    <property type="nucleotide sequence ID" value="XM_016413522.1"/>
</dbReference>
<gene>
    <name evidence="1" type="ORF">PV06_11792</name>
</gene>
<evidence type="ECO:0000313" key="1">
    <source>
        <dbReference type="EMBL" id="KIW35889.1"/>
    </source>
</evidence>
<reference evidence="1 2" key="1">
    <citation type="submission" date="2015-01" db="EMBL/GenBank/DDBJ databases">
        <title>The Genome Sequence of Exophiala oligosperma CBS72588.</title>
        <authorList>
            <consortium name="The Broad Institute Genomics Platform"/>
            <person name="Cuomo C."/>
            <person name="de Hoog S."/>
            <person name="Gorbushina A."/>
            <person name="Stielow B."/>
            <person name="Teixiera M."/>
            <person name="Abouelleil A."/>
            <person name="Chapman S.B."/>
            <person name="Priest M."/>
            <person name="Young S.K."/>
            <person name="Wortman J."/>
            <person name="Nusbaum C."/>
            <person name="Birren B."/>
        </authorList>
    </citation>
    <scope>NUCLEOTIDE SEQUENCE [LARGE SCALE GENOMIC DNA]</scope>
    <source>
        <strain evidence="1 2">CBS 72588</strain>
    </source>
</reference>
<dbReference type="AlphaFoldDB" id="A0A0D2DJI7"/>
<evidence type="ECO:0000313" key="2">
    <source>
        <dbReference type="Proteomes" id="UP000053342"/>
    </source>
</evidence>
<dbReference type="Proteomes" id="UP000053342">
    <property type="component" value="Unassembled WGS sequence"/>
</dbReference>
<keyword evidence="2" id="KW-1185">Reference proteome</keyword>
<dbReference type="EMBL" id="KN847394">
    <property type="protein sequence ID" value="KIW35889.1"/>
    <property type="molecule type" value="Genomic_DNA"/>
</dbReference>
<proteinExistence type="predicted"/>